<keyword evidence="2" id="KW-1185">Reference proteome</keyword>
<evidence type="ECO:0000313" key="2">
    <source>
        <dbReference type="Proteomes" id="UP000054270"/>
    </source>
</evidence>
<gene>
    <name evidence="1" type="ORF">HYPSUDRAFT_80887</name>
</gene>
<protein>
    <submittedName>
        <fullName evidence="1">Uncharacterized protein</fullName>
    </submittedName>
</protein>
<reference evidence="2" key="1">
    <citation type="submission" date="2014-04" db="EMBL/GenBank/DDBJ databases">
        <title>Evolutionary Origins and Diversification of the Mycorrhizal Mutualists.</title>
        <authorList>
            <consortium name="DOE Joint Genome Institute"/>
            <consortium name="Mycorrhizal Genomics Consortium"/>
            <person name="Kohler A."/>
            <person name="Kuo A."/>
            <person name="Nagy L.G."/>
            <person name="Floudas D."/>
            <person name="Copeland A."/>
            <person name="Barry K.W."/>
            <person name="Cichocki N."/>
            <person name="Veneault-Fourrey C."/>
            <person name="LaButti K."/>
            <person name="Lindquist E.A."/>
            <person name="Lipzen A."/>
            <person name="Lundell T."/>
            <person name="Morin E."/>
            <person name="Murat C."/>
            <person name="Riley R."/>
            <person name="Ohm R."/>
            <person name="Sun H."/>
            <person name="Tunlid A."/>
            <person name="Henrissat B."/>
            <person name="Grigoriev I.V."/>
            <person name="Hibbett D.S."/>
            <person name="Martin F."/>
        </authorList>
    </citation>
    <scope>NUCLEOTIDE SEQUENCE [LARGE SCALE GENOMIC DNA]</scope>
    <source>
        <strain evidence="2">FD-334 SS-4</strain>
    </source>
</reference>
<accession>A0A0D2KI69</accession>
<evidence type="ECO:0000313" key="1">
    <source>
        <dbReference type="EMBL" id="KJA14292.1"/>
    </source>
</evidence>
<name>A0A0D2KI69_HYPSF</name>
<sequence length="146" mass="16443">MHAMVYSSSEEGPVFRMHTWAGHVEVWRAPNHASIAKFFAGPGVPEPFLTVDPITTHSPTRKTLHIGGRDYEWYAINRAPGVTRYNLYTTQDVLLAHLRVDDKHVKLDLRLQVGLPSTMCDGIVAAIVFMSIMKDEWLEDANLKLG</sequence>
<dbReference type="Proteomes" id="UP000054270">
    <property type="component" value="Unassembled WGS sequence"/>
</dbReference>
<organism evidence="1 2">
    <name type="scientific">Hypholoma sublateritium (strain FD-334 SS-4)</name>
    <dbReference type="NCBI Taxonomy" id="945553"/>
    <lineage>
        <taxon>Eukaryota</taxon>
        <taxon>Fungi</taxon>
        <taxon>Dikarya</taxon>
        <taxon>Basidiomycota</taxon>
        <taxon>Agaricomycotina</taxon>
        <taxon>Agaricomycetes</taxon>
        <taxon>Agaricomycetidae</taxon>
        <taxon>Agaricales</taxon>
        <taxon>Agaricineae</taxon>
        <taxon>Strophariaceae</taxon>
        <taxon>Hypholoma</taxon>
    </lineage>
</organism>
<dbReference type="EMBL" id="KN817686">
    <property type="protein sequence ID" value="KJA14292.1"/>
    <property type="molecule type" value="Genomic_DNA"/>
</dbReference>
<dbReference type="AlphaFoldDB" id="A0A0D2KI69"/>
<proteinExistence type="predicted"/>